<evidence type="ECO:0000256" key="2">
    <source>
        <dbReference type="ARBA" id="ARBA00012687"/>
    </source>
</evidence>
<keyword evidence="7 11" id="KW-0808">Transferase</keyword>
<evidence type="ECO:0000256" key="4">
    <source>
        <dbReference type="ARBA" id="ARBA00022516"/>
    </source>
</evidence>
<sequence length="385" mass="44471">MGKILIVSGELSGDWLASGLIKEFKKVKPDADFYAMGGENLKSEGAEIIADLNELAVMGFIEVVLKISVIKKILKRILAWIKLNKPDLIILVDFPTFNFKIAKYAHQLNIPVVYYVPPKIWASRYKRIYFIKKYIKFVIVIFPFEINIYEEKNIKVYYCGNPLQFRLNKLQKTVKINDIDNKNLKKKRYPVISFLPGSRKSELKYHSSRIVESAKLILFNYPDALFVFPFRKGIDISVLEKELDKSKLPKESYNISNYFEESLLQSDIIIVASGTASLEAAMFKKPVIIVYYLNYFTYLIAKIIVKVKDIGLINIIAGKRIVPELIESQFTPENVYNEAIKYLKNDEYHRTVISEIEKTISTLDSTKNPFKETAEIINKNIFAKQ</sequence>
<organism evidence="11 12">
    <name type="scientific">Candidatus Acididesulfobacter diazotrophicus</name>
    <dbReference type="NCBI Taxonomy" id="2597226"/>
    <lineage>
        <taxon>Bacteria</taxon>
        <taxon>Deltaproteobacteria</taxon>
        <taxon>Candidatus Acidulodesulfobacterales</taxon>
        <taxon>Candidatus Acididesulfobacter</taxon>
    </lineage>
</organism>
<evidence type="ECO:0000313" key="11">
    <source>
        <dbReference type="EMBL" id="RZD18433.1"/>
    </source>
</evidence>
<dbReference type="PANTHER" id="PTHR30372">
    <property type="entry name" value="LIPID-A-DISACCHARIDE SYNTHASE"/>
    <property type="match status" value="1"/>
</dbReference>
<dbReference type="GO" id="GO:0009245">
    <property type="term" value="P:lipid A biosynthetic process"/>
    <property type="evidence" value="ECO:0007669"/>
    <property type="project" value="UniProtKB-UniRule"/>
</dbReference>
<dbReference type="NCBIfam" id="TIGR00215">
    <property type="entry name" value="lpxB"/>
    <property type="match status" value="1"/>
</dbReference>
<evidence type="ECO:0000256" key="7">
    <source>
        <dbReference type="ARBA" id="ARBA00022679"/>
    </source>
</evidence>
<dbReference type="InterPro" id="IPR003835">
    <property type="entry name" value="Glyco_trans_19"/>
</dbReference>
<keyword evidence="4" id="KW-0444">Lipid biosynthesis</keyword>
<dbReference type="Pfam" id="PF02684">
    <property type="entry name" value="LpxB"/>
    <property type="match status" value="1"/>
</dbReference>
<reference evidence="11 12" key="1">
    <citation type="journal article" date="2019" name="ISME J.">
        <title>Insights into ecological role of a new deltaproteobacterial order Candidatus Acidulodesulfobacterales by metagenomics and metatranscriptomics.</title>
        <authorList>
            <person name="Tan S."/>
            <person name="Liu J."/>
            <person name="Fang Y."/>
            <person name="Hedlund B.P."/>
            <person name="Lian Z.H."/>
            <person name="Huang L.Y."/>
            <person name="Li J.T."/>
            <person name="Huang L.N."/>
            <person name="Li W.J."/>
            <person name="Jiang H.C."/>
            <person name="Dong H.L."/>
            <person name="Shu W.S."/>
        </authorList>
    </citation>
    <scope>NUCLEOTIDE SEQUENCE [LARGE SCALE GENOMIC DNA]</scope>
    <source>
        <strain evidence="11">AP1</strain>
    </source>
</reference>
<keyword evidence="8" id="KW-0443">Lipid metabolism</keyword>
<name>A0A519BMF0_9DELT</name>
<dbReference type="SUPFAM" id="SSF53756">
    <property type="entry name" value="UDP-Glycosyltransferase/glycogen phosphorylase"/>
    <property type="match status" value="1"/>
</dbReference>
<accession>A0A519BMF0</accession>
<evidence type="ECO:0000313" key="12">
    <source>
        <dbReference type="Proteomes" id="UP000319296"/>
    </source>
</evidence>
<protein>
    <recommendedName>
        <fullName evidence="3 10">Lipid-A-disaccharide synthase</fullName>
        <ecNumber evidence="2 10">2.4.1.182</ecNumber>
    </recommendedName>
</protein>
<dbReference type="EMBL" id="SGBB01000009">
    <property type="protein sequence ID" value="RZD18433.1"/>
    <property type="molecule type" value="Genomic_DNA"/>
</dbReference>
<comment type="catalytic activity">
    <reaction evidence="9">
        <text>a lipid X + a UDP-2-N,3-O-bis[(3R)-3-hydroxyacyl]-alpha-D-glucosamine = a lipid A disaccharide + UDP + H(+)</text>
        <dbReference type="Rhea" id="RHEA:67828"/>
        <dbReference type="ChEBI" id="CHEBI:15378"/>
        <dbReference type="ChEBI" id="CHEBI:58223"/>
        <dbReference type="ChEBI" id="CHEBI:137748"/>
        <dbReference type="ChEBI" id="CHEBI:176338"/>
        <dbReference type="ChEBI" id="CHEBI:176343"/>
        <dbReference type="EC" id="2.4.1.182"/>
    </reaction>
</comment>
<evidence type="ECO:0000256" key="3">
    <source>
        <dbReference type="ARBA" id="ARBA00020902"/>
    </source>
</evidence>
<dbReference type="GO" id="GO:0005543">
    <property type="term" value="F:phospholipid binding"/>
    <property type="evidence" value="ECO:0007669"/>
    <property type="project" value="TreeGrafter"/>
</dbReference>
<keyword evidence="6 11" id="KW-0328">Glycosyltransferase</keyword>
<evidence type="ECO:0000256" key="1">
    <source>
        <dbReference type="ARBA" id="ARBA00002056"/>
    </source>
</evidence>
<gene>
    <name evidence="11" type="primary">lpxB</name>
    <name evidence="11" type="ORF">EVG15_06025</name>
</gene>
<proteinExistence type="predicted"/>
<comment type="caution">
    <text evidence="11">The sequence shown here is derived from an EMBL/GenBank/DDBJ whole genome shotgun (WGS) entry which is preliminary data.</text>
</comment>
<evidence type="ECO:0000256" key="6">
    <source>
        <dbReference type="ARBA" id="ARBA00022676"/>
    </source>
</evidence>
<dbReference type="EC" id="2.4.1.182" evidence="2 10"/>
<evidence type="ECO:0000256" key="10">
    <source>
        <dbReference type="NCBIfam" id="TIGR00215"/>
    </source>
</evidence>
<evidence type="ECO:0000256" key="5">
    <source>
        <dbReference type="ARBA" id="ARBA00022556"/>
    </source>
</evidence>
<keyword evidence="5" id="KW-0441">Lipid A biosynthesis</keyword>
<evidence type="ECO:0000256" key="9">
    <source>
        <dbReference type="ARBA" id="ARBA00048975"/>
    </source>
</evidence>
<dbReference type="PANTHER" id="PTHR30372:SF4">
    <property type="entry name" value="LIPID-A-DISACCHARIDE SYNTHASE, MITOCHONDRIAL-RELATED"/>
    <property type="match status" value="1"/>
</dbReference>
<dbReference type="GO" id="GO:0008915">
    <property type="term" value="F:lipid-A-disaccharide synthase activity"/>
    <property type="evidence" value="ECO:0007669"/>
    <property type="project" value="UniProtKB-UniRule"/>
</dbReference>
<dbReference type="Proteomes" id="UP000319296">
    <property type="component" value="Unassembled WGS sequence"/>
</dbReference>
<evidence type="ECO:0000256" key="8">
    <source>
        <dbReference type="ARBA" id="ARBA00023098"/>
    </source>
</evidence>
<comment type="function">
    <text evidence="1">Condensation of UDP-2,3-diacylglucosamine and 2,3-diacylglucosamine-1-phosphate to form lipid A disaccharide, a precursor of lipid A, a phosphorylated glycolipid that anchors the lipopolysaccharide to the outer membrane of the cell.</text>
</comment>
<dbReference type="AlphaFoldDB" id="A0A519BMF0"/>
<dbReference type="GO" id="GO:0016020">
    <property type="term" value="C:membrane"/>
    <property type="evidence" value="ECO:0007669"/>
    <property type="project" value="GOC"/>
</dbReference>